<keyword evidence="1" id="KW-0812">Transmembrane</keyword>
<evidence type="ECO:0000256" key="1">
    <source>
        <dbReference type="SAM" id="Phobius"/>
    </source>
</evidence>
<feature type="transmembrane region" description="Helical" evidence="1">
    <location>
        <begin position="21"/>
        <end position="42"/>
    </location>
</feature>
<sequence length="752" mass="79547">MKLAIANRMRYSSRIARNQQGIATILIILLTGLTMTAVVLGLSSFMRATQEQGLALQSQSQSQIKAWTGAEVVRRYLDMLLQNEKQNKEPNLSILSTTLQSGDALPIDGIAGLFAQVVSIDTGAHEYVIDVTSESAKNTRAQSSSTLRLVYRIGEEITNDGQSDGLRGVLDFRRNLDLRGGIEVKVPPGQTYDIWVDGDLTTGGNSIRGVNAIRATGSVSIGSGSTFESLYANGDIEVTGGVTVSKSIMAMGNICVNGGVSGSGEIQANGVVISSSGQKLGAISSRGDDLDHPFTKLCTVGSWGSLAVDAYANVFGVDLRGGGSGASSVKTMKSMRVLSGAVDNLQVQDDLVVANWNENLHGNVGKVLRIKDTNRYNAKLPQQVQAQANDLDASFDPSATRTSNVPVQVTKLQPLQDAGLSGLYFSAYWPVVPETAEAVQSKSNYPYQSVANYVFEVNPDGYRTVTIQAVSVNGIAVSGTYFLGSYPGTVQNPYAKVFDYLCTQLVAGTSASDPSCAGPVTDSIGTLCRGYSPQNPCITYKNGQWTIQGNTLAAGIHWFDGDLNVSSGTFYGTLIATGNIVTSGSTKVYAPNYAGYDGYSMKDGQKKQYAPAGMCQNLPIEGWIPTNLCNLTQHELIHNFAFGVGNFALLAGSCQALAANGSCSQYHGGDIQLQASNTIYGRVLAGNSLSTGGGTVVHGQIGALGGGETQKNGLSGSTTLDLRDIPSSYTPSTNTNTSSTNTFIQVRWSRYL</sequence>
<reference evidence="2 3" key="1">
    <citation type="journal article" date="2015" name="Antonie Van Leeuwenhoek">
        <title>Lampropedia puyangensis sp. nov., isolated from symptomatic bark of Populus ? euramericana canker and emended description of Lampropedia hyalina (Ehrenberg 1832) Lee et al. 2004.</title>
        <authorList>
            <person name="Li Y."/>
            <person name="Wang T."/>
            <person name="Piao C.G."/>
            <person name="Wang L.F."/>
            <person name="Tian G.Z."/>
            <person name="Zhu T.H."/>
            <person name="Guo M.W."/>
        </authorList>
    </citation>
    <scope>NUCLEOTIDE SEQUENCE [LARGE SCALE GENOMIC DNA]</scope>
    <source>
        <strain evidence="2 3">2-bin</strain>
    </source>
</reference>
<keyword evidence="3" id="KW-1185">Reference proteome</keyword>
<dbReference type="OrthoDB" id="8594649at2"/>
<dbReference type="RefSeq" id="WP_158291797.1">
    <property type="nucleotide sequence ID" value="NZ_STFG01000019.1"/>
</dbReference>
<name>A0A4S8EYD0_9BURK</name>
<organism evidence="2 3">
    <name type="scientific">Lampropedia puyangensis</name>
    <dbReference type="NCBI Taxonomy" id="1330072"/>
    <lineage>
        <taxon>Bacteria</taxon>
        <taxon>Pseudomonadati</taxon>
        <taxon>Pseudomonadota</taxon>
        <taxon>Betaproteobacteria</taxon>
        <taxon>Burkholderiales</taxon>
        <taxon>Comamonadaceae</taxon>
        <taxon>Lampropedia</taxon>
    </lineage>
</organism>
<dbReference type="EMBL" id="STFG01000019">
    <property type="protein sequence ID" value="THT98683.1"/>
    <property type="molecule type" value="Genomic_DNA"/>
</dbReference>
<keyword evidence="1" id="KW-0472">Membrane</keyword>
<accession>A0A4S8EYD0</accession>
<dbReference type="Proteomes" id="UP000308917">
    <property type="component" value="Unassembled WGS sequence"/>
</dbReference>
<proteinExistence type="predicted"/>
<keyword evidence="1" id="KW-1133">Transmembrane helix</keyword>
<gene>
    <name evidence="2" type="ORF">E9531_14005</name>
</gene>
<protein>
    <submittedName>
        <fullName evidence="2">DUF342 domain-containing protein</fullName>
    </submittedName>
</protein>
<evidence type="ECO:0000313" key="2">
    <source>
        <dbReference type="EMBL" id="THT98683.1"/>
    </source>
</evidence>
<comment type="caution">
    <text evidence="2">The sequence shown here is derived from an EMBL/GenBank/DDBJ whole genome shotgun (WGS) entry which is preliminary data.</text>
</comment>
<evidence type="ECO:0000313" key="3">
    <source>
        <dbReference type="Proteomes" id="UP000308917"/>
    </source>
</evidence>
<dbReference type="AlphaFoldDB" id="A0A4S8EYD0"/>